<dbReference type="Gene3D" id="3.40.50.10240">
    <property type="entry name" value="Thiamin pyrophosphokinase, catalytic domain"/>
    <property type="match status" value="1"/>
</dbReference>
<keyword evidence="2" id="KW-0547">Nucleotide-binding</keyword>
<comment type="caution">
    <text evidence="7">The sequence shown here is derived from an EMBL/GenBank/DDBJ whole genome shotgun (WGS) entry which is preliminary data.</text>
</comment>
<dbReference type="RefSeq" id="WP_107751961.1">
    <property type="nucleotide sequence ID" value="NZ_QBKF01000005.1"/>
</dbReference>
<reference evidence="7 8" key="1">
    <citation type="journal article" date="2011" name="Syst. Appl. Microbiol.">
        <title>Defluviimonas denitrificans gen. nov., sp. nov., and Pararhodobacter aggregans gen. nov., sp. nov., non-phototrophic Rhodobacteraceae from the biofilter of a marine aquaculture.</title>
        <authorList>
            <person name="Foesel B.U."/>
            <person name="Drake H.L."/>
            <person name="Schramm A."/>
        </authorList>
    </citation>
    <scope>NUCLEOTIDE SEQUENCE [LARGE SCALE GENOMIC DNA]</scope>
    <source>
        <strain evidence="7 8">D1-19</strain>
    </source>
</reference>
<dbReference type="NCBIfam" id="TIGR01378">
    <property type="entry name" value="thi_PPkinase"/>
    <property type="match status" value="1"/>
</dbReference>
<keyword evidence="1" id="KW-0808">Transferase</keyword>
<evidence type="ECO:0000256" key="3">
    <source>
        <dbReference type="ARBA" id="ARBA00022777"/>
    </source>
</evidence>
<dbReference type="InterPro" id="IPR007371">
    <property type="entry name" value="TPK_catalytic"/>
</dbReference>
<dbReference type="InterPro" id="IPR053149">
    <property type="entry name" value="TPK"/>
</dbReference>
<evidence type="ECO:0000313" key="7">
    <source>
        <dbReference type="EMBL" id="PVE46136.1"/>
    </source>
</evidence>
<dbReference type="InterPro" id="IPR006282">
    <property type="entry name" value="Thi_PPkinase"/>
</dbReference>
<proteinExistence type="predicted"/>
<dbReference type="AlphaFoldDB" id="A0A2T7UN97"/>
<sequence>MARAFAKPLGITLVGGGGTDAASLSRALSIAPSLVGVDGGTDAALALGFTPELALGDFDSISEAARATLGPDRLRHDPDQETTDFDKALALTRAPLILGVGFTGGRLDHTLAAMSTLAQNPDRRVILDTGHDLVLLCPPHLVLDLAAGTRVSLYPLAPVRCGSRGLQWPTDPLSFDPLGRIGTSNAATGGPVTLTPSAPRMLLLLPPGTLAPLSAALRAAPTWPAPARGQ</sequence>
<dbReference type="Pfam" id="PF04263">
    <property type="entry name" value="TPK_catalytic"/>
    <property type="match status" value="1"/>
</dbReference>
<dbReference type="InterPro" id="IPR036371">
    <property type="entry name" value="TPK_B1-bd_sf"/>
</dbReference>
<dbReference type="EMBL" id="QDDR01000010">
    <property type="protein sequence ID" value="PVE46136.1"/>
    <property type="molecule type" value="Genomic_DNA"/>
</dbReference>
<dbReference type="SUPFAM" id="SSF63862">
    <property type="entry name" value="Thiamin pyrophosphokinase, substrate-binding domain"/>
    <property type="match status" value="1"/>
</dbReference>
<evidence type="ECO:0000256" key="4">
    <source>
        <dbReference type="ARBA" id="ARBA00022840"/>
    </source>
</evidence>
<dbReference type="SUPFAM" id="SSF63999">
    <property type="entry name" value="Thiamin pyrophosphokinase, catalytic domain"/>
    <property type="match status" value="1"/>
</dbReference>
<evidence type="ECO:0000256" key="2">
    <source>
        <dbReference type="ARBA" id="ARBA00022741"/>
    </source>
</evidence>
<name>A0A2T7UN97_9RHOB</name>
<feature type="domain" description="Thiamin pyrophosphokinase catalytic" evidence="6">
    <location>
        <begin position="28"/>
        <end position="123"/>
    </location>
</feature>
<dbReference type="OrthoDB" id="7057856at2"/>
<dbReference type="GO" id="GO:0005524">
    <property type="term" value="F:ATP binding"/>
    <property type="evidence" value="ECO:0007669"/>
    <property type="project" value="UniProtKB-KW"/>
</dbReference>
<dbReference type="PANTHER" id="PTHR41299">
    <property type="entry name" value="THIAMINE PYROPHOSPHOKINASE"/>
    <property type="match status" value="1"/>
</dbReference>
<keyword evidence="4" id="KW-0067">ATP-binding</keyword>
<protein>
    <recommendedName>
        <fullName evidence="5">Thiamine diphosphokinase</fullName>
        <ecNumber evidence="5">2.7.6.2</ecNumber>
    </recommendedName>
</protein>
<dbReference type="GO" id="GO:0006772">
    <property type="term" value="P:thiamine metabolic process"/>
    <property type="evidence" value="ECO:0007669"/>
    <property type="project" value="UniProtKB-UniRule"/>
</dbReference>
<dbReference type="GO" id="GO:0016301">
    <property type="term" value="F:kinase activity"/>
    <property type="evidence" value="ECO:0007669"/>
    <property type="project" value="UniProtKB-KW"/>
</dbReference>
<organism evidence="7 8">
    <name type="scientific">Pararhodobacter aggregans</name>
    <dbReference type="NCBI Taxonomy" id="404875"/>
    <lineage>
        <taxon>Bacteria</taxon>
        <taxon>Pseudomonadati</taxon>
        <taxon>Pseudomonadota</taxon>
        <taxon>Alphaproteobacteria</taxon>
        <taxon>Rhodobacterales</taxon>
        <taxon>Paracoccaceae</taxon>
        <taxon>Pararhodobacter</taxon>
    </lineage>
</organism>
<evidence type="ECO:0000259" key="6">
    <source>
        <dbReference type="Pfam" id="PF04263"/>
    </source>
</evidence>
<dbReference type="EC" id="2.7.6.2" evidence="5"/>
<gene>
    <name evidence="7" type="ORF">DDE23_18270</name>
</gene>
<dbReference type="PANTHER" id="PTHR41299:SF1">
    <property type="entry name" value="THIAMINE PYROPHOSPHOKINASE"/>
    <property type="match status" value="1"/>
</dbReference>
<dbReference type="InterPro" id="IPR036759">
    <property type="entry name" value="TPK_catalytic_sf"/>
</dbReference>
<keyword evidence="8" id="KW-1185">Reference proteome</keyword>
<dbReference type="GO" id="GO:0009229">
    <property type="term" value="P:thiamine diphosphate biosynthetic process"/>
    <property type="evidence" value="ECO:0007669"/>
    <property type="project" value="InterPro"/>
</dbReference>
<evidence type="ECO:0000256" key="5">
    <source>
        <dbReference type="NCBIfam" id="TIGR01378"/>
    </source>
</evidence>
<evidence type="ECO:0000313" key="8">
    <source>
        <dbReference type="Proteomes" id="UP000244810"/>
    </source>
</evidence>
<dbReference type="CDD" id="cd07995">
    <property type="entry name" value="TPK"/>
    <property type="match status" value="1"/>
</dbReference>
<dbReference type="GO" id="GO:0004788">
    <property type="term" value="F:thiamine diphosphokinase activity"/>
    <property type="evidence" value="ECO:0007669"/>
    <property type="project" value="UniProtKB-UniRule"/>
</dbReference>
<keyword evidence="3 7" id="KW-0418">Kinase</keyword>
<accession>A0A2T7UN97</accession>
<dbReference type="Proteomes" id="UP000244810">
    <property type="component" value="Unassembled WGS sequence"/>
</dbReference>
<evidence type="ECO:0000256" key="1">
    <source>
        <dbReference type="ARBA" id="ARBA00022679"/>
    </source>
</evidence>